<evidence type="ECO:0000313" key="1">
    <source>
        <dbReference type="EMBL" id="KAH7840656.1"/>
    </source>
</evidence>
<evidence type="ECO:0000313" key="2">
    <source>
        <dbReference type="Proteomes" id="UP000828048"/>
    </source>
</evidence>
<organism evidence="1 2">
    <name type="scientific">Vaccinium darrowii</name>
    <dbReference type="NCBI Taxonomy" id="229202"/>
    <lineage>
        <taxon>Eukaryota</taxon>
        <taxon>Viridiplantae</taxon>
        <taxon>Streptophyta</taxon>
        <taxon>Embryophyta</taxon>
        <taxon>Tracheophyta</taxon>
        <taxon>Spermatophyta</taxon>
        <taxon>Magnoliopsida</taxon>
        <taxon>eudicotyledons</taxon>
        <taxon>Gunneridae</taxon>
        <taxon>Pentapetalae</taxon>
        <taxon>asterids</taxon>
        <taxon>Ericales</taxon>
        <taxon>Ericaceae</taxon>
        <taxon>Vaccinioideae</taxon>
        <taxon>Vaccinieae</taxon>
        <taxon>Vaccinium</taxon>
    </lineage>
</organism>
<reference evidence="1 2" key="1">
    <citation type="journal article" date="2021" name="Hortic Res">
        <title>High-quality reference genome and annotation aids understanding of berry development for evergreen blueberry (Vaccinium darrowii).</title>
        <authorList>
            <person name="Yu J."/>
            <person name="Hulse-Kemp A.M."/>
            <person name="Babiker E."/>
            <person name="Staton M."/>
        </authorList>
    </citation>
    <scope>NUCLEOTIDE SEQUENCE [LARGE SCALE GENOMIC DNA]</scope>
    <source>
        <strain evidence="2">cv. NJ 8807/NJ 8810</strain>
        <tissue evidence="1">Young leaf</tissue>
    </source>
</reference>
<gene>
    <name evidence="1" type="ORF">Vadar_019810</name>
</gene>
<dbReference type="EMBL" id="CM037160">
    <property type="protein sequence ID" value="KAH7840656.1"/>
    <property type="molecule type" value="Genomic_DNA"/>
</dbReference>
<name>A0ACB7XIV9_9ERIC</name>
<protein>
    <submittedName>
        <fullName evidence="1">Uncharacterized protein</fullName>
    </submittedName>
</protein>
<proteinExistence type="predicted"/>
<sequence>MVFFVAKLFEAVWYLIDSCWSRLLRFSSFDCCRQSLGLPLEEPGRFVDASYFGSSVKDEYDPSNPVYRYDYWGEPKNTEKSRQQQMADAHT</sequence>
<dbReference type="Proteomes" id="UP000828048">
    <property type="component" value="Chromosome 10"/>
</dbReference>
<comment type="caution">
    <text evidence="1">The sequence shown here is derived from an EMBL/GenBank/DDBJ whole genome shotgun (WGS) entry which is preliminary data.</text>
</comment>
<keyword evidence="2" id="KW-1185">Reference proteome</keyword>
<accession>A0ACB7XIV9</accession>